<sequence length="473" mass="50714">MPPRFEFYEPRRVRVDRNWRNLSKEVLQGLTRHRSDAELFQTVRPSLSVVPKADGPRESIEGAEMRFYFLALATAVVVCVGCAVDGQQVVSSKDAFVAPPAEQLLRPGPMVDGPGPGVLPFMAQPGIQQAGFNMPGGPGGPPVAMKTTQVRFVGPTGMHVGWQVPGGFAENQLVTPARYNFPQNATYRLKLSNVARRPGLVLYPTLEVYPALPQTDAYLTHNSVPIDLTVEDLDQVESNNFVTKVIYLPDPRYQELAIAGVETLVSTRLDPGVDPVAEAARRGTIMAVLRLGNADLEMAPAPIPGPGAGGVNPISFQQQGPAYDGDEGQFVPPVPIASKAQTPIRVPGPMISGMPQGPGMPAVHPITGVNTPPWGDPRTGTPIGLAGPPHLPYGMPAGLQSHSVRNLSKHDVGGPVNHFNVDVKHKPGIKLPKPVSYMYYEESHPTYGPGEVNYPGGMVAPGSPMPPPQQPWK</sequence>
<proteinExistence type="predicted"/>
<evidence type="ECO:0000313" key="1">
    <source>
        <dbReference type="EMBL" id="QDT37015.1"/>
    </source>
</evidence>
<organism evidence="1 2">
    <name type="scientific">Stratiformator vulcanicus</name>
    <dbReference type="NCBI Taxonomy" id="2527980"/>
    <lineage>
        <taxon>Bacteria</taxon>
        <taxon>Pseudomonadati</taxon>
        <taxon>Planctomycetota</taxon>
        <taxon>Planctomycetia</taxon>
        <taxon>Planctomycetales</taxon>
        <taxon>Planctomycetaceae</taxon>
        <taxon>Stratiformator</taxon>
    </lineage>
</organism>
<keyword evidence="2" id="KW-1185">Reference proteome</keyword>
<dbReference type="EMBL" id="CP036268">
    <property type="protein sequence ID" value="QDT37015.1"/>
    <property type="molecule type" value="Genomic_DNA"/>
</dbReference>
<reference evidence="1 2" key="1">
    <citation type="submission" date="2019-02" db="EMBL/GenBank/DDBJ databases">
        <title>Deep-cultivation of Planctomycetes and their phenomic and genomic characterization uncovers novel biology.</title>
        <authorList>
            <person name="Wiegand S."/>
            <person name="Jogler M."/>
            <person name="Boedeker C."/>
            <person name="Pinto D."/>
            <person name="Vollmers J."/>
            <person name="Rivas-Marin E."/>
            <person name="Kohn T."/>
            <person name="Peeters S.H."/>
            <person name="Heuer A."/>
            <person name="Rast P."/>
            <person name="Oberbeckmann S."/>
            <person name="Bunk B."/>
            <person name="Jeske O."/>
            <person name="Meyerdierks A."/>
            <person name="Storesund J.E."/>
            <person name="Kallscheuer N."/>
            <person name="Luecker S."/>
            <person name="Lage O.M."/>
            <person name="Pohl T."/>
            <person name="Merkel B.J."/>
            <person name="Hornburger P."/>
            <person name="Mueller R.-W."/>
            <person name="Bruemmer F."/>
            <person name="Labrenz M."/>
            <person name="Spormann A.M."/>
            <person name="Op den Camp H."/>
            <person name="Overmann J."/>
            <person name="Amann R."/>
            <person name="Jetten M.S.M."/>
            <person name="Mascher T."/>
            <person name="Medema M.H."/>
            <person name="Devos D.P."/>
            <person name="Kaster A.-K."/>
            <person name="Ovreas L."/>
            <person name="Rohde M."/>
            <person name="Galperin M.Y."/>
            <person name="Jogler C."/>
        </authorList>
    </citation>
    <scope>NUCLEOTIDE SEQUENCE [LARGE SCALE GENOMIC DNA]</scope>
    <source>
        <strain evidence="1 2">Pan189</strain>
    </source>
</reference>
<dbReference type="AlphaFoldDB" id="A0A517QZE1"/>
<gene>
    <name evidence="1" type="ORF">Pan189_13810</name>
</gene>
<name>A0A517QZE1_9PLAN</name>
<evidence type="ECO:0000313" key="2">
    <source>
        <dbReference type="Proteomes" id="UP000317318"/>
    </source>
</evidence>
<dbReference type="KEGG" id="svp:Pan189_13810"/>
<accession>A0A517QZE1</accession>
<dbReference type="Proteomes" id="UP000317318">
    <property type="component" value="Chromosome"/>
</dbReference>
<protein>
    <submittedName>
        <fullName evidence="1">Uncharacterized protein</fullName>
    </submittedName>
</protein>